<dbReference type="InterPro" id="IPR036249">
    <property type="entry name" value="Thioredoxin-like_sf"/>
</dbReference>
<dbReference type="InterPro" id="IPR005746">
    <property type="entry name" value="Thioredoxin"/>
</dbReference>
<evidence type="ECO:0000313" key="10">
    <source>
        <dbReference type="Proteomes" id="UP000009072"/>
    </source>
</evidence>
<dbReference type="KEGG" id="mmo:MMOB1420"/>
<feature type="disulfide bond" description="Redox-active" evidence="7">
    <location>
        <begin position="29"/>
        <end position="32"/>
    </location>
</feature>
<dbReference type="InterPro" id="IPR013766">
    <property type="entry name" value="Thioredoxin_domain"/>
</dbReference>
<dbReference type="AlphaFoldDB" id="Q6KIE8"/>
<feature type="domain" description="Thioredoxin" evidence="8">
    <location>
        <begin position="1"/>
        <end position="100"/>
    </location>
</feature>
<dbReference type="GO" id="GO:0015035">
    <property type="term" value="F:protein-disulfide reductase activity"/>
    <property type="evidence" value="ECO:0007669"/>
    <property type="project" value="InterPro"/>
</dbReference>
<name>Q6KIE8_MYCM1</name>
<keyword evidence="10" id="KW-1185">Reference proteome</keyword>
<dbReference type="Proteomes" id="UP000009072">
    <property type="component" value="Chromosome"/>
</dbReference>
<dbReference type="InterPro" id="IPR017937">
    <property type="entry name" value="Thioredoxin_CS"/>
</dbReference>
<keyword evidence="2" id="KW-0813">Transport</keyword>
<organism evidence="9 10">
    <name type="scientific">Mycoplasma mobile (strain ATCC 43663 / 163K / NCTC 11711)</name>
    <name type="common">Mesomycoplasma mobile</name>
    <dbReference type="NCBI Taxonomy" id="267748"/>
    <lineage>
        <taxon>Bacteria</taxon>
        <taxon>Bacillati</taxon>
        <taxon>Mycoplasmatota</taxon>
        <taxon>Mycoplasmoidales</taxon>
        <taxon>Metamycoplasmataceae</taxon>
        <taxon>Mesomycoplasma</taxon>
    </lineage>
</organism>
<dbReference type="PANTHER" id="PTHR45663">
    <property type="entry name" value="GEO12009P1"/>
    <property type="match status" value="1"/>
</dbReference>
<dbReference type="OrthoDB" id="9790390at2"/>
<evidence type="ECO:0000256" key="1">
    <source>
        <dbReference type="ARBA" id="ARBA00008987"/>
    </source>
</evidence>
<keyword evidence="4 7" id="KW-1015">Disulfide bond</keyword>
<dbReference type="PROSITE" id="PS00194">
    <property type="entry name" value="THIOREDOXIN_1"/>
    <property type="match status" value="1"/>
</dbReference>
<dbReference type="PANTHER" id="PTHR45663:SF11">
    <property type="entry name" value="GEO12009P1"/>
    <property type="match status" value="1"/>
</dbReference>
<keyword evidence="3" id="KW-0249">Electron transport</keyword>
<dbReference type="RefSeq" id="WP_011264662.1">
    <property type="nucleotide sequence ID" value="NC_006908.1"/>
</dbReference>
<sequence length="100" mass="11674">MVHEVVKKQIDFEKFNKDKKILVFHATWCGPCRMYGPILEEVGSKGYEIFKIDVDKDREFTREFGIKNTPSTLFFKNGELKEKVIGFKSADELIDLINKI</sequence>
<dbReference type="CDD" id="cd02947">
    <property type="entry name" value="TRX_family"/>
    <property type="match status" value="1"/>
</dbReference>
<dbReference type="eggNOG" id="COG3118">
    <property type="taxonomic scope" value="Bacteria"/>
</dbReference>
<dbReference type="Pfam" id="PF00085">
    <property type="entry name" value="Thioredoxin"/>
    <property type="match status" value="1"/>
</dbReference>
<dbReference type="PROSITE" id="PS51352">
    <property type="entry name" value="THIOREDOXIN_2"/>
    <property type="match status" value="1"/>
</dbReference>
<evidence type="ECO:0000256" key="4">
    <source>
        <dbReference type="ARBA" id="ARBA00023157"/>
    </source>
</evidence>
<comment type="similarity">
    <text evidence="1 6">Belongs to the thioredoxin family.</text>
</comment>
<reference evidence="9 10" key="1">
    <citation type="journal article" date="2004" name="Genome Res.">
        <title>The complete genome and proteome of Mycoplasma mobile.</title>
        <authorList>
            <person name="Jaffe J.D."/>
            <person name="Stange-Thomann N."/>
            <person name="Smith C."/>
            <person name="DeCaprio D."/>
            <person name="Fisher S."/>
            <person name="Butler J."/>
            <person name="Calvo S."/>
            <person name="Elkins T."/>
            <person name="FitzGerald M.G."/>
            <person name="Hafez N."/>
            <person name="Kodira C.D."/>
            <person name="Major J."/>
            <person name="Wang S."/>
            <person name="Wilkinson J."/>
            <person name="Nicol R."/>
            <person name="Nusbaum C."/>
            <person name="Birren B."/>
            <person name="Berg H.C."/>
            <person name="Church G.M."/>
        </authorList>
    </citation>
    <scope>NUCLEOTIDE SEQUENCE [LARGE SCALE GENOMIC DNA]</scope>
    <source>
        <strain evidence="10">ATCC 43663 / 163K / NCTC 11711</strain>
    </source>
</reference>
<evidence type="ECO:0000256" key="7">
    <source>
        <dbReference type="PIRSR" id="PIRSR000077-4"/>
    </source>
</evidence>
<proteinExistence type="inferred from homology"/>
<dbReference type="GO" id="GO:0005737">
    <property type="term" value="C:cytoplasm"/>
    <property type="evidence" value="ECO:0007669"/>
    <property type="project" value="TreeGrafter"/>
</dbReference>
<evidence type="ECO:0000256" key="2">
    <source>
        <dbReference type="ARBA" id="ARBA00022448"/>
    </source>
</evidence>
<dbReference type="SUPFAM" id="SSF52833">
    <property type="entry name" value="Thioredoxin-like"/>
    <property type="match status" value="1"/>
</dbReference>
<dbReference type="STRING" id="267748.MMOB1420"/>
<evidence type="ECO:0000259" key="8">
    <source>
        <dbReference type="PROSITE" id="PS51352"/>
    </source>
</evidence>
<dbReference type="Gene3D" id="3.40.30.10">
    <property type="entry name" value="Glutaredoxin"/>
    <property type="match status" value="1"/>
</dbReference>
<protein>
    <recommendedName>
        <fullName evidence="6">Thioredoxin</fullName>
    </recommendedName>
</protein>
<accession>Q6KIE8</accession>
<evidence type="ECO:0000256" key="6">
    <source>
        <dbReference type="PIRNR" id="PIRNR000077"/>
    </source>
</evidence>
<evidence type="ECO:0000256" key="5">
    <source>
        <dbReference type="ARBA" id="ARBA00023284"/>
    </source>
</evidence>
<dbReference type="HOGENOM" id="CLU_090389_10_4_14"/>
<dbReference type="PIRSF" id="PIRSF000077">
    <property type="entry name" value="Thioredoxin"/>
    <property type="match status" value="1"/>
</dbReference>
<gene>
    <name evidence="9" type="primary">trxA</name>
    <name evidence="9" type="ordered locus">MMOB1420</name>
</gene>
<evidence type="ECO:0000313" key="9">
    <source>
        <dbReference type="EMBL" id="AAT27628.1"/>
    </source>
</evidence>
<keyword evidence="5 7" id="KW-0676">Redox-active center</keyword>
<dbReference type="EMBL" id="AE017308">
    <property type="protein sequence ID" value="AAT27628.1"/>
    <property type="molecule type" value="Genomic_DNA"/>
</dbReference>
<evidence type="ECO:0000256" key="3">
    <source>
        <dbReference type="ARBA" id="ARBA00022982"/>
    </source>
</evidence>